<dbReference type="OrthoDB" id="9812528at2"/>
<evidence type="ECO:0000313" key="3">
    <source>
        <dbReference type="Proteomes" id="UP000270185"/>
    </source>
</evidence>
<name>A0A3G8XGU3_9FLAO</name>
<dbReference type="Proteomes" id="UP000270185">
    <property type="component" value="Chromosome"/>
</dbReference>
<dbReference type="AlphaFoldDB" id="A0A3G8XGU3"/>
<reference evidence="3" key="1">
    <citation type="submission" date="2018-11" db="EMBL/GenBank/DDBJ databases">
        <title>Proposal to divide the Flavobacteriaceae and reorganize its genera based on Amino Acid Identity values calculated from whole genome sequences.</title>
        <authorList>
            <person name="Nicholson A.C."/>
            <person name="Gulvik C.A."/>
            <person name="Whitney A.M."/>
            <person name="Humrighouse B.W."/>
            <person name="Bell M."/>
            <person name="Holmes B."/>
            <person name="Steigerwalt A.G."/>
            <person name="Villarma A."/>
            <person name="Sheth M."/>
            <person name="Batra D."/>
            <person name="Pryor J."/>
            <person name="Bernardet J.-F."/>
            <person name="Hugo C."/>
            <person name="Kampfer P."/>
            <person name="Newman J.D."/>
            <person name="McQuiston J.R."/>
        </authorList>
    </citation>
    <scope>NUCLEOTIDE SEQUENCE [LARGE SCALE GENOMIC DNA]</scope>
    <source>
        <strain evidence="3">G0081</strain>
    </source>
</reference>
<dbReference type="Pfam" id="PF01497">
    <property type="entry name" value="Peripla_BP_2"/>
    <property type="match status" value="1"/>
</dbReference>
<dbReference type="SUPFAM" id="SSF53807">
    <property type="entry name" value="Helical backbone' metal receptor"/>
    <property type="match status" value="1"/>
</dbReference>
<proteinExistence type="predicted"/>
<protein>
    <submittedName>
        <fullName evidence="2">ABC transporter substrate-binding protein</fullName>
    </submittedName>
</protein>
<dbReference type="PROSITE" id="PS51257">
    <property type="entry name" value="PROKAR_LIPOPROTEIN"/>
    <property type="match status" value="1"/>
</dbReference>
<dbReference type="PANTHER" id="PTHR30535:SF34">
    <property type="entry name" value="MOLYBDATE-BINDING PROTEIN MOLA"/>
    <property type="match status" value="1"/>
</dbReference>
<dbReference type="RefSeq" id="WP_125022692.1">
    <property type="nucleotide sequence ID" value="NZ_CP034159.1"/>
</dbReference>
<keyword evidence="3" id="KW-1185">Reference proteome</keyword>
<dbReference type="PROSITE" id="PS50983">
    <property type="entry name" value="FE_B12_PBP"/>
    <property type="match status" value="1"/>
</dbReference>
<dbReference type="InterPro" id="IPR002491">
    <property type="entry name" value="ABC_transptr_periplasmic_BD"/>
</dbReference>
<feature type="domain" description="Fe/B12 periplasmic-binding" evidence="1">
    <location>
        <begin position="64"/>
        <end position="335"/>
    </location>
</feature>
<dbReference type="Gene3D" id="3.40.50.1980">
    <property type="entry name" value="Nitrogenase molybdenum iron protein domain"/>
    <property type="match status" value="2"/>
</dbReference>
<dbReference type="InterPro" id="IPR050902">
    <property type="entry name" value="ABC_Transporter_SBP"/>
</dbReference>
<dbReference type="GO" id="GO:0071281">
    <property type="term" value="P:cellular response to iron ion"/>
    <property type="evidence" value="ECO:0007669"/>
    <property type="project" value="TreeGrafter"/>
</dbReference>
<sequence length="348" mass="40180">MKSTFFTFFMLFFLIACKKEAPTKLNDWQIISENVQFKEDEGNFHIKSGNFKFDIPKEKLPFKKVILLNASLVGYFAELNLEHNIIGISSPEYVYSKKIQQLVQNGKIQNVGNEQKYDLEKIIALKPDAIFTNYIASFENTYDLIKKNGIEIIFLDEYLEQDPLEKSKYLLLFGQLFNQEQAAASRFDLIAKRYDSLTALAKSAANRPIVLANEMYGNQWFLPGGKSNLAQFIHDANAIYINADNAESKAIPLSFEEVFVKGQKAEYWVNIGNHQHKRELLQINPNYTKLPVYNQGKLYTINGREVGKSNDYFESGVVRADLVLQDYIKIFHSELLPDYKLTYLRELK</sequence>
<dbReference type="PANTHER" id="PTHR30535">
    <property type="entry name" value="VITAMIN B12-BINDING PROTEIN"/>
    <property type="match status" value="1"/>
</dbReference>
<accession>A0A3G8XGU3</accession>
<dbReference type="KEGG" id="ccas:EIB73_03525"/>
<evidence type="ECO:0000313" key="2">
    <source>
        <dbReference type="EMBL" id="AZI32309.1"/>
    </source>
</evidence>
<gene>
    <name evidence="2" type="ORF">EIB73_03525</name>
</gene>
<evidence type="ECO:0000259" key="1">
    <source>
        <dbReference type="PROSITE" id="PS50983"/>
    </source>
</evidence>
<organism evidence="2 3">
    <name type="scientific">Kaistella carnis</name>
    <dbReference type="NCBI Taxonomy" id="1241979"/>
    <lineage>
        <taxon>Bacteria</taxon>
        <taxon>Pseudomonadati</taxon>
        <taxon>Bacteroidota</taxon>
        <taxon>Flavobacteriia</taxon>
        <taxon>Flavobacteriales</taxon>
        <taxon>Weeksellaceae</taxon>
        <taxon>Chryseobacterium group</taxon>
        <taxon>Kaistella</taxon>
    </lineage>
</organism>
<dbReference type="EMBL" id="CP034159">
    <property type="protein sequence ID" value="AZI32309.1"/>
    <property type="molecule type" value="Genomic_DNA"/>
</dbReference>